<sequence>MIICVGPVCIPLHLLLPFLITLAHQRGYLKWFKREWVTFPWWRQQVRKALGRQDAAAAQQQQQTELQGCSKAAAECSKAPSTTEGVEGTASKGGRLQTKAGSEVAPGPRQPDSSGKGLRGRTGAAVASLS</sequence>
<evidence type="ECO:0000313" key="2">
    <source>
        <dbReference type="EMBL" id="KAI3429646.1"/>
    </source>
</evidence>
<dbReference type="AlphaFoldDB" id="A0A9D4TMI8"/>
<organism evidence="2 3">
    <name type="scientific">Chlorella vulgaris</name>
    <name type="common">Green alga</name>
    <dbReference type="NCBI Taxonomy" id="3077"/>
    <lineage>
        <taxon>Eukaryota</taxon>
        <taxon>Viridiplantae</taxon>
        <taxon>Chlorophyta</taxon>
        <taxon>core chlorophytes</taxon>
        <taxon>Trebouxiophyceae</taxon>
        <taxon>Chlorellales</taxon>
        <taxon>Chlorellaceae</taxon>
        <taxon>Chlorella clade</taxon>
        <taxon>Chlorella</taxon>
    </lineage>
</organism>
<proteinExistence type="predicted"/>
<feature type="region of interest" description="Disordered" evidence="1">
    <location>
        <begin position="76"/>
        <end position="130"/>
    </location>
</feature>
<dbReference type="OrthoDB" id="566087at2759"/>
<dbReference type="EMBL" id="SIDB01000008">
    <property type="protein sequence ID" value="KAI3429646.1"/>
    <property type="molecule type" value="Genomic_DNA"/>
</dbReference>
<accession>A0A9D4TMI8</accession>
<keyword evidence="3" id="KW-1185">Reference proteome</keyword>
<protein>
    <submittedName>
        <fullName evidence="2">Uncharacterized protein</fullName>
    </submittedName>
</protein>
<gene>
    <name evidence="2" type="ORF">D9Q98_005732</name>
</gene>
<reference evidence="2" key="1">
    <citation type="journal article" date="2019" name="Plant J.">
        <title>Chlorella vulgaris genome assembly and annotation reveals the molecular basis for metabolic acclimation to high light conditions.</title>
        <authorList>
            <person name="Cecchin M."/>
            <person name="Marcolungo L."/>
            <person name="Rossato M."/>
            <person name="Girolomoni L."/>
            <person name="Cosentino E."/>
            <person name="Cuine S."/>
            <person name="Li-Beisson Y."/>
            <person name="Delledonne M."/>
            <person name="Ballottari M."/>
        </authorList>
    </citation>
    <scope>NUCLEOTIDE SEQUENCE</scope>
    <source>
        <strain evidence="2">211/11P</strain>
    </source>
</reference>
<comment type="caution">
    <text evidence="2">The sequence shown here is derived from an EMBL/GenBank/DDBJ whole genome shotgun (WGS) entry which is preliminary data.</text>
</comment>
<evidence type="ECO:0000313" key="3">
    <source>
        <dbReference type="Proteomes" id="UP001055712"/>
    </source>
</evidence>
<evidence type="ECO:0000256" key="1">
    <source>
        <dbReference type="SAM" id="MobiDB-lite"/>
    </source>
</evidence>
<reference evidence="2" key="2">
    <citation type="submission" date="2020-11" db="EMBL/GenBank/DDBJ databases">
        <authorList>
            <person name="Cecchin M."/>
            <person name="Marcolungo L."/>
            <person name="Rossato M."/>
            <person name="Girolomoni L."/>
            <person name="Cosentino E."/>
            <person name="Cuine S."/>
            <person name="Li-Beisson Y."/>
            <person name="Delledonne M."/>
            <person name="Ballottari M."/>
        </authorList>
    </citation>
    <scope>NUCLEOTIDE SEQUENCE</scope>
    <source>
        <strain evidence="2">211/11P</strain>
        <tissue evidence="2">Whole cell</tissue>
    </source>
</reference>
<dbReference type="Proteomes" id="UP001055712">
    <property type="component" value="Unassembled WGS sequence"/>
</dbReference>
<name>A0A9D4TMI8_CHLVU</name>